<feature type="domain" description="Outer membrane protein beta-barrel" evidence="2">
    <location>
        <begin position="21"/>
        <end position="196"/>
    </location>
</feature>
<gene>
    <name evidence="3" type="ORF">RM553_15825</name>
</gene>
<dbReference type="EMBL" id="JAVRHQ010000024">
    <property type="protein sequence ID" value="MDT0644307.1"/>
    <property type="molecule type" value="Genomic_DNA"/>
</dbReference>
<accession>A0ABU3CDI9</accession>
<reference evidence="3 4" key="1">
    <citation type="submission" date="2023-09" db="EMBL/GenBank/DDBJ databases">
        <authorList>
            <person name="Rey-Velasco X."/>
        </authorList>
    </citation>
    <scope>NUCLEOTIDE SEQUENCE [LARGE SCALE GENOMIC DNA]</scope>
    <source>
        <strain evidence="3 4">F363</strain>
    </source>
</reference>
<keyword evidence="1" id="KW-0732">Signal</keyword>
<dbReference type="SUPFAM" id="SSF56925">
    <property type="entry name" value="OMPA-like"/>
    <property type="match status" value="1"/>
</dbReference>
<dbReference type="InterPro" id="IPR025665">
    <property type="entry name" value="Beta-barrel_OMP_2"/>
</dbReference>
<feature type="chain" id="PRO_5047375982" evidence="1">
    <location>
        <begin position="22"/>
        <end position="223"/>
    </location>
</feature>
<keyword evidence="4" id="KW-1185">Reference proteome</keyword>
<protein>
    <submittedName>
        <fullName evidence="3">Porin family protein</fullName>
    </submittedName>
</protein>
<comment type="caution">
    <text evidence="3">The sequence shown here is derived from an EMBL/GenBank/DDBJ whole genome shotgun (WGS) entry which is preliminary data.</text>
</comment>
<evidence type="ECO:0000313" key="4">
    <source>
        <dbReference type="Proteomes" id="UP001262889"/>
    </source>
</evidence>
<evidence type="ECO:0000259" key="2">
    <source>
        <dbReference type="Pfam" id="PF13568"/>
    </source>
</evidence>
<dbReference type="Proteomes" id="UP001262889">
    <property type="component" value="Unassembled WGS sequence"/>
</dbReference>
<name>A0ABU3CDI9_9FLAO</name>
<evidence type="ECO:0000313" key="3">
    <source>
        <dbReference type="EMBL" id="MDT0644307.1"/>
    </source>
</evidence>
<feature type="signal peptide" evidence="1">
    <location>
        <begin position="1"/>
        <end position="21"/>
    </location>
</feature>
<evidence type="ECO:0000256" key="1">
    <source>
        <dbReference type="SAM" id="SignalP"/>
    </source>
</evidence>
<dbReference type="InterPro" id="IPR011250">
    <property type="entry name" value="OMP/PagP_B-barrel"/>
</dbReference>
<dbReference type="Pfam" id="PF13568">
    <property type="entry name" value="OMP_b-brl_2"/>
    <property type="match status" value="1"/>
</dbReference>
<sequence>MTKNYFIYVFFLLFSVNTAISQDFSFGITAGVNFANLYSSNMPTEEYAKMKAGFHAGPMAQVRFSNLFAIQTELLYSQQGSKMEIPYIEITPPGELGYSNTEPAANQTTIRGAKSKYDYLNLPVLAKFYVYKGLNAFAGPQVSLLLSAKDEYESEEVNVKEEIDAFDFGILGGVGYELKMGLLLKASYYLGLNNISNINYKEALGYDPDLHQGVIQISAGYIF</sequence>
<dbReference type="RefSeq" id="WP_311535925.1">
    <property type="nucleotide sequence ID" value="NZ_JAVRHQ010000024.1"/>
</dbReference>
<proteinExistence type="predicted"/>
<organism evidence="3 4">
    <name type="scientific">Autumnicola tepida</name>
    <dbReference type="NCBI Taxonomy" id="3075595"/>
    <lineage>
        <taxon>Bacteria</taxon>
        <taxon>Pseudomonadati</taxon>
        <taxon>Bacteroidota</taxon>
        <taxon>Flavobacteriia</taxon>
        <taxon>Flavobacteriales</taxon>
        <taxon>Flavobacteriaceae</taxon>
        <taxon>Autumnicola</taxon>
    </lineage>
</organism>